<keyword evidence="4" id="KW-1185">Reference proteome</keyword>
<dbReference type="PANTHER" id="PTHR30290:SF83">
    <property type="entry name" value="ABC TRANSPORTER SUBSTRATE-BINDING PROTEIN"/>
    <property type="match status" value="1"/>
</dbReference>
<dbReference type="CDD" id="cd08506">
    <property type="entry name" value="PBP2_clavulanate_OppA2"/>
    <property type="match status" value="1"/>
</dbReference>
<dbReference type="Proteomes" id="UP001596112">
    <property type="component" value="Unassembled WGS sequence"/>
</dbReference>
<evidence type="ECO:0000313" key="3">
    <source>
        <dbReference type="EMBL" id="MFC5810829.1"/>
    </source>
</evidence>
<gene>
    <name evidence="3" type="ORF">ACFQGO_25590</name>
</gene>
<dbReference type="PIRSF" id="PIRSF002741">
    <property type="entry name" value="MppA"/>
    <property type="match status" value="1"/>
</dbReference>
<proteinExistence type="predicted"/>
<feature type="domain" description="Solute-binding protein family 5" evidence="2">
    <location>
        <begin position="101"/>
        <end position="496"/>
    </location>
</feature>
<dbReference type="Gene3D" id="3.40.190.10">
    <property type="entry name" value="Periplasmic binding protein-like II"/>
    <property type="match status" value="1"/>
</dbReference>
<feature type="signal peptide" evidence="1">
    <location>
        <begin position="1"/>
        <end position="25"/>
    </location>
</feature>
<dbReference type="PROSITE" id="PS51257">
    <property type="entry name" value="PROKAR_LIPOPROTEIN"/>
    <property type="match status" value="1"/>
</dbReference>
<sequence>MRRSAMAAIAAVSSAGLLLSACSKADDSPDDANKGAGANAATKDVVNASTKKGGTVTYASSDAPESLDPGNMYYAYGFNFSRLYARPLMTFKPGPGEKGNELVPDLAEAAGVPSDGGKTWTYKIRQGVKFEDGTVVTSKDVKYAVERSNFARDVLSSGPNYFQQLLEGGDKYKGPYKDKSEKGIASIETPDDNTIVFKLNKPFADFDFLASQPQTAPVPRAKDTGVDYTKKVVSTGSYKFEKYDEGKQIVLTRNPEWDAKTDPLRKQYPDKIVVNLKVNKATIDKDVMAGDTMIDIQGTGVDAQTQAELVNDKDKLANTDNALGGRLIYTAINTELKPFDNVECRKAVQYAINKVAVQTAMGGPIRGDIASTVLPTDIPGYEKYDLYATEGNKGDEAKAKEHLKACGQEKGFKTAISARTDRQGEVDAATAIVGALKKIGIDAEIKQFPSGKYFSDYAGVPKFNKKQNIGLIMMQWGSDWPTGYGFLQQIVHGKAIGQSGNTNLSELNDPEINKLLDDAIGNTDEAARTAAYTQVDKKVMEQAAIVPLTYFKVLLYRSPYATNVVSSSAFSGQYDYLNIGTTKQ</sequence>
<dbReference type="SUPFAM" id="SSF53850">
    <property type="entry name" value="Periplasmic binding protein-like II"/>
    <property type="match status" value="1"/>
</dbReference>
<dbReference type="RefSeq" id="WP_272170627.1">
    <property type="nucleotide sequence ID" value="NZ_JAQOSL010000020.1"/>
</dbReference>
<dbReference type="InterPro" id="IPR000914">
    <property type="entry name" value="SBP_5_dom"/>
</dbReference>
<dbReference type="EMBL" id="JBHSNZ010000019">
    <property type="protein sequence ID" value="MFC5810829.1"/>
    <property type="molecule type" value="Genomic_DNA"/>
</dbReference>
<evidence type="ECO:0000256" key="1">
    <source>
        <dbReference type="SAM" id="SignalP"/>
    </source>
</evidence>
<dbReference type="Pfam" id="PF00496">
    <property type="entry name" value="SBP_bac_5"/>
    <property type="match status" value="1"/>
</dbReference>
<keyword evidence="1" id="KW-0732">Signal</keyword>
<accession>A0ABW1BD13</accession>
<comment type="caution">
    <text evidence="3">The sequence shown here is derived from an EMBL/GenBank/DDBJ whole genome shotgun (WGS) entry which is preliminary data.</text>
</comment>
<feature type="chain" id="PRO_5045457151" evidence="1">
    <location>
        <begin position="26"/>
        <end position="584"/>
    </location>
</feature>
<dbReference type="InterPro" id="IPR039424">
    <property type="entry name" value="SBP_5"/>
</dbReference>
<dbReference type="InterPro" id="IPR030678">
    <property type="entry name" value="Peptide/Ni-bd"/>
</dbReference>
<dbReference type="PANTHER" id="PTHR30290">
    <property type="entry name" value="PERIPLASMIC BINDING COMPONENT OF ABC TRANSPORTER"/>
    <property type="match status" value="1"/>
</dbReference>
<evidence type="ECO:0000313" key="4">
    <source>
        <dbReference type="Proteomes" id="UP001596112"/>
    </source>
</evidence>
<organism evidence="3 4">
    <name type="scientific">Streptomyces heilongjiangensis</name>
    <dbReference type="NCBI Taxonomy" id="945052"/>
    <lineage>
        <taxon>Bacteria</taxon>
        <taxon>Bacillati</taxon>
        <taxon>Actinomycetota</taxon>
        <taxon>Actinomycetes</taxon>
        <taxon>Kitasatosporales</taxon>
        <taxon>Streptomycetaceae</taxon>
        <taxon>Streptomyces</taxon>
    </lineage>
</organism>
<protein>
    <submittedName>
        <fullName evidence="3">ABC transporter substrate-binding protein</fullName>
    </submittedName>
</protein>
<name>A0ABW1BD13_9ACTN</name>
<dbReference type="Gene3D" id="3.10.105.10">
    <property type="entry name" value="Dipeptide-binding Protein, Domain 3"/>
    <property type="match status" value="1"/>
</dbReference>
<evidence type="ECO:0000259" key="2">
    <source>
        <dbReference type="Pfam" id="PF00496"/>
    </source>
</evidence>
<reference evidence="4" key="1">
    <citation type="journal article" date="2019" name="Int. J. Syst. Evol. Microbiol.">
        <title>The Global Catalogue of Microorganisms (GCM) 10K type strain sequencing project: providing services to taxonomists for standard genome sequencing and annotation.</title>
        <authorList>
            <consortium name="The Broad Institute Genomics Platform"/>
            <consortium name="The Broad Institute Genome Sequencing Center for Infectious Disease"/>
            <person name="Wu L."/>
            <person name="Ma J."/>
        </authorList>
    </citation>
    <scope>NUCLEOTIDE SEQUENCE [LARGE SCALE GENOMIC DNA]</scope>
    <source>
        <strain evidence="4">JCM 9918</strain>
    </source>
</reference>